<dbReference type="Pfam" id="PF00675">
    <property type="entry name" value="Peptidase_M16"/>
    <property type="match status" value="1"/>
</dbReference>
<evidence type="ECO:0000313" key="5">
    <source>
        <dbReference type="Proteomes" id="UP000192746"/>
    </source>
</evidence>
<evidence type="ECO:0000256" key="1">
    <source>
        <dbReference type="ARBA" id="ARBA00007261"/>
    </source>
</evidence>
<gene>
    <name evidence="4" type="ORF">IIF7_18387</name>
</gene>
<dbReference type="PANTHER" id="PTHR11851:SF49">
    <property type="entry name" value="MITOCHONDRIAL-PROCESSING PEPTIDASE SUBUNIT ALPHA"/>
    <property type="match status" value="1"/>
</dbReference>
<dbReference type="Proteomes" id="UP000192746">
    <property type="component" value="Unassembled WGS sequence"/>
</dbReference>
<name>A0A1Y1SZG1_9FLAO</name>
<dbReference type="InterPro" id="IPR007863">
    <property type="entry name" value="Peptidase_M16_C"/>
</dbReference>
<proteinExistence type="inferred from homology"/>
<dbReference type="InterPro" id="IPR011765">
    <property type="entry name" value="Pept_M16_N"/>
</dbReference>
<comment type="caution">
    <text evidence="4">The sequence shown here is derived from an EMBL/GenBank/DDBJ whole genome shotgun (WGS) entry which is preliminary data.</text>
</comment>
<dbReference type="Gene3D" id="3.30.830.10">
    <property type="entry name" value="Metalloenzyme, LuxS/M16 peptidase-like"/>
    <property type="match status" value="4"/>
</dbReference>
<dbReference type="InterPro" id="IPR011249">
    <property type="entry name" value="Metalloenz_LuxS/M16"/>
</dbReference>
<feature type="domain" description="Peptidase M16 C-terminal" evidence="3">
    <location>
        <begin position="718"/>
        <end position="904"/>
    </location>
</feature>
<evidence type="ECO:0000259" key="2">
    <source>
        <dbReference type="Pfam" id="PF00675"/>
    </source>
</evidence>
<feature type="domain" description="Peptidase M16 N-terminal" evidence="2">
    <location>
        <begin position="93"/>
        <end position="201"/>
    </location>
</feature>
<dbReference type="Pfam" id="PF05193">
    <property type="entry name" value="Peptidase_M16_C"/>
    <property type="match status" value="2"/>
</dbReference>
<comment type="similarity">
    <text evidence="1">Belongs to the peptidase M16 family.</text>
</comment>
<dbReference type="EMBL" id="ARYN01000021">
    <property type="protein sequence ID" value="ORL43962.1"/>
    <property type="molecule type" value="Genomic_DNA"/>
</dbReference>
<feature type="domain" description="Peptidase M16 C-terminal" evidence="3">
    <location>
        <begin position="236"/>
        <end position="420"/>
    </location>
</feature>
<organism evidence="4 5">
    <name type="scientific">Zunongwangia atlantica 22II14-10F7</name>
    <dbReference type="NCBI Taxonomy" id="1185767"/>
    <lineage>
        <taxon>Bacteria</taxon>
        <taxon>Pseudomonadati</taxon>
        <taxon>Bacteroidota</taxon>
        <taxon>Flavobacteriia</taxon>
        <taxon>Flavobacteriales</taxon>
        <taxon>Flavobacteriaceae</taxon>
        <taxon>Zunongwangia</taxon>
    </lineage>
</organism>
<dbReference type="SUPFAM" id="SSF63411">
    <property type="entry name" value="LuxS/MPP-like metallohydrolase"/>
    <property type="match status" value="3"/>
</dbReference>
<dbReference type="AlphaFoldDB" id="A0A1Y1SZG1"/>
<dbReference type="STRING" id="1185767.IIF7_18387"/>
<sequence>MYYILFPKKKSEKIIISLKMMATRMKTYCSLFKKSCMVNKKIGLVTIFCLVICSFAAAQIKQEGIPGLRSGRLANGLSYYMKHLDDKPAGIQLSLIVKVGNDQEKKGQSEFAHIIEHLGFTAAKDPVNGITESLYKKLDINIGQINGHTKNEYTEYRILLKNGQEEKLGVLMNYIHNMIWNLNIDNTNLDVERKAVINEANSGNFGLPLLPLSMEREITGWGTPIPSDYLEHMQRFTLKEVTEFYRLWYRTDKMALMVIGDIPDMDEVENKIKSNFNKLLFDREVMGDSLNKRAYLNRLPQFIKKDIAQPVNQRPDPTVKLNLYYRMNPSEIKITGSSLTDRYIRELFVRLLNERYQQQLKHYNKFYFIRSQFLDPPYALRLNISINEQFGQGVIEDLLSVVAQVRNYGFLPEEFNKVQKETLASANKDTTKISFWRNKFLSNYMEKEALEIDHIKLIQEFSENLTFQEFNEMIQEFLKSEPDDISLAAVEGNSALQTSEDQVRNWIQEINTKEVTPYNYPVTPQYLISPKRLEHLNGKGMTKLKTLIPRAEKYRLDNGLVMLLKPQKDSSKRGAIKFHGFSNSSKLQLEEDEYAGHFLSQVLKNSGLGELDKFQLERFLNDINFRGNVDVYTNLQEVGINGKTSKKDLEIALQLVYSYFNSPNFSMQSFQDWKKRKELEPQSYVERYDEFMSEIRKVLPDDNFLPEGDQKLRNIETIELEQVKRIHKKLFGNPGDFTFLFSGDFDSEDILQLLNKYLGNLLAFDSNKRSKDVPYMNQNTSNPSSYKYDFYSDRIEDAVMVRIAYATPTDAIAMDWRAKIKLEFLRRITSQLMMDKLRFKSDEGGIYQVSVGTDYVEAPKRLEIFTQYDCLAEDADRLIRQTKDIVRNLGHMITPEIFERYRKSMLTSNGNNTTGKILDYLYDYQNQRNEWVTNKERRKYIENLDIDDLRESIHLFLNDKQVPYEFKMLPKA</sequence>
<protein>
    <submittedName>
        <fullName evidence="4">Peptidase M16</fullName>
    </submittedName>
</protein>
<keyword evidence="5" id="KW-1185">Reference proteome</keyword>
<evidence type="ECO:0000259" key="3">
    <source>
        <dbReference type="Pfam" id="PF05193"/>
    </source>
</evidence>
<accession>A0A1Y1SZG1</accession>
<evidence type="ECO:0000313" key="4">
    <source>
        <dbReference type="EMBL" id="ORL43962.1"/>
    </source>
</evidence>
<dbReference type="GO" id="GO:0046872">
    <property type="term" value="F:metal ion binding"/>
    <property type="evidence" value="ECO:0007669"/>
    <property type="project" value="InterPro"/>
</dbReference>
<dbReference type="PANTHER" id="PTHR11851">
    <property type="entry name" value="METALLOPROTEASE"/>
    <property type="match status" value="1"/>
</dbReference>
<dbReference type="InterPro" id="IPR050361">
    <property type="entry name" value="MPP/UQCRC_Complex"/>
</dbReference>
<reference evidence="4 5" key="1">
    <citation type="submission" date="2013-04" db="EMBL/GenBank/DDBJ databases">
        <title>Zunongwangia sp. 22II14-10F7 Genome Sequencing.</title>
        <authorList>
            <person name="Lai Q."/>
            <person name="Shao Z."/>
        </authorList>
    </citation>
    <scope>NUCLEOTIDE SEQUENCE [LARGE SCALE GENOMIC DNA]</scope>
    <source>
        <strain evidence="4 5">22II14-10F7</strain>
    </source>
</reference>